<feature type="modified residue" description="4-aspartylphosphate" evidence="2">
    <location>
        <position position="53"/>
    </location>
</feature>
<organism evidence="4 5">
    <name type="scientific">Parapedobacter deserti</name>
    <dbReference type="NCBI Taxonomy" id="1912957"/>
    <lineage>
        <taxon>Bacteria</taxon>
        <taxon>Pseudomonadati</taxon>
        <taxon>Bacteroidota</taxon>
        <taxon>Sphingobacteriia</taxon>
        <taxon>Sphingobacteriales</taxon>
        <taxon>Sphingobacteriaceae</taxon>
        <taxon>Parapedobacter</taxon>
    </lineage>
</organism>
<dbReference type="Proteomes" id="UP001595526">
    <property type="component" value="Unassembled WGS sequence"/>
</dbReference>
<dbReference type="SUPFAM" id="SSF52172">
    <property type="entry name" value="CheY-like"/>
    <property type="match status" value="1"/>
</dbReference>
<evidence type="ECO:0000259" key="3">
    <source>
        <dbReference type="PROSITE" id="PS50110"/>
    </source>
</evidence>
<gene>
    <name evidence="4" type="ORF">ACFOET_20470</name>
</gene>
<protein>
    <submittedName>
        <fullName evidence="4">Response regulator transcription factor</fullName>
    </submittedName>
</protein>
<proteinExistence type="predicted"/>
<evidence type="ECO:0000313" key="5">
    <source>
        <dbReference type="Proteomes" id="UP001595526"/>
    </source>
</evidence>
<dbReference type="InterPro" id="IPR001789">
    <property type="entry name" value="Sig_transdc_resp-reg_receiver"/>
</dbReference>
<feature type="domain" description="Response regulatory" evidence="3">
    <location>
        <begin position="4"/>
        <end position="116"/>
    </location>
</feature>
<evidence type="ECO:0000256" key="1">
    <source>
        <dbReference type="ARBA" id="ARBA00022553"/>
    </source>
</evidence>
<comment type="caution">
    <text evidence="4">The sequence shown here is derived from an EMBL/GenBank/DDBJ whole genome shotgun (WGS) entry which is preliminary data.</text>
</comment>
<accession>A0ABV7JXN3</accession>
<dbReference type="PANTHER" id="PTHR44591:SF3">
    <property type="entry name" value="RESPONSE REGULATORY DOMAIN-CONTAINING PROTEIN"/>
    <property type="match status" value="1"/>
</dbReference>
<reference evidence="5" key="1">
    <citation type="journal article" date="2019" name="Int. J. Syst. Evol. Microbiol.">
        <title>The Global Catalogue of Microorganisms (GCM) 10K type strain sequencing project: providing services to taxonomists for standard genome sequencing and annotation.</title>
        <authorList>
            <consortium name="The Broad Institute Genomics Platform"/>
            <consortium name="The Broad Institute Genome Sequencing Center for Infectious Disease"/>
            <person name="Wu L."/>
            <person name="Ma J."/>
        </authorList>
    </citation>
    <scope>NUCLEOTIDE SEQUENCE [LARGE SCALE GENOMIC DNA]</scope>
    <source>
        <strain evidence="5">KCTC 52416</strain>
    </source>
</reference>
<dbReference type="InterPro" id="IPR011006">
    <property type="entry name" value="CheY-like_superfamily"/>
</dbReference>
<dbReference type="InterPro" id="IPR050595">
    <property type="entry name" value="Bact_response_regulator"/>
</dbReference>
<keyword evidence="5" id="KW-1185">Reference proteome</keyword>
<sequence>MKKQVVVLEDNPNIRELIEYILEDNEIDVVSFDTVTAFLNALTEISPDLFILDIMLPDGSGIDICQRLRSNSETRQTPIVMISAHFSRMPTDCDAEDFIEKPFDIDNFVARVERQIA</sequence>
<dbReference type="EMBL" id="JBHRTA010000062">
    <property type="protein sequence ID" value="MFC3200007.1"/>
    <property type="molecule type" value="Genomic_DNA"/>
</dbReference>
<name>A0ABV7JXN3_9SPHI</name>
<evidence type="ECO:0000313" key="4">
    <source>
        <dbReference type="EMBL" id="MFC3200007.1"/>
    </source>
</evidence>
<dbReference type="Pfam" id="PF00072">
    <property type="entry name" value="Response_reg"/>
    <property type="match status" value="1"/>
</dbReference>
<keyword evidence="1 2" id="KW-0597">Phosphoprotein</keyword>
<dbReference type="Gene3D" id="3.40.50.2300">
    <property type="match status" value="1"/>
</dbReference>
<dbReference type="PANTHER" id="PTHR44591">
    <property type="entry name" value="STRESS RESPONSE REGULATOR PROTEIN 1"/>
    <property type="match status" value="1"/>
</dbReference>
<evidence type="ECO:0000256" key="2">
    <source>
        <dbReference type="PROSITE-ProRule" id="PRU00169"/>
    </source>
</evidence>
<dbReference type="RefSeq" id="WP_379026179.1">
    <property type="nucleotide sequence ID" value="NZ_JBHRTA010000062.1"/>
</dbReference>
<dbReference type="SMART" id="SM00448">
    <property type="entry name" value="REC"/>
    <property type="match status" value="1"/>
</dbReference>
<dbReference type="PROSITE" id="PS50110">
    <property type="entry name" value="RESPONSE_REGULATORY"/>
    <property type="match status" value="1"/>
</dbReference>